<keyword evidence="7 9" id="KW-0811">Translocation</keyword>
<dbReference type="InterPro" id="IPR003369">
    <property type="entry name" value="TatA/B/E"/>
</dbReference>
<proteinExistence type="inferred from homology"/>
<reference evidence="11 12" key="1">
    <citation type="submission" date="2024-06" db="EMBL/GenBank/DDBJ databases">
        <authorList>
            <person name="Chen R.Y."/>
        </authorList>
    </citation>
    <scope>NUCLEOTIDE SEQUENCE [LARGE SCALE GENOMIC DNA]</scope>
    <source>
        <strain evidence="11 12">D2</strain>
    </source>
</reference>
<dbReference type="PANTHER" id="PTHR42982:SF1">
    <property type="entry name" value="SEC-INDEPENDENT PROTEIN TRANSLOCASE PROTEIN TATA"/>
    <property type="match status" value="1"/>
</dbReference>
<accession>A0ABV1RFY9</accession>
<organism evidence="11 12">
    <name type="scientific">Catenovulum sediminis</name>
    <dbReference type="NCBI Taxonomy" id="1740262"/>
    <lineage>
        <taxon>Bacteria</taxon>
        <taxon>Pseudomonadati</taxon>
        <taxon>Pseudomonadota</taxon>
        <taxon>Gammaproteobacteria</taxon>
        <taxon>Alteromonadales</taxon>
        <taxon>Alteromonadaceae</taxon>
        <taxon>Catenovulum</taxon>
    </lineage>
</organism>
<dbReference type="PANTHER" id="PTHR42982">
    <property type="entry name" value="SEC-INDEPENDENT PROTEIN TRANSLOCASE PROTEIN TATA"/>
    <property type="match status" value="1"/>
</dbReference>
<keyword evidence="3 9" id="KW-1003">Cell membrane</keyword>
<evidence type="ECO:0000256" key="9">
    <source>
        <dbReference type="HAMAP-Rule" id="MF_00236"/>
    </source>
</evidence>
<keyword evidence="5 9" id="KW-0653">Protein transport</keyword>
<feature type="compositionally biased region" description="Basic and acidic residues" evidence="10">
    <location>
        <begin position="46"/>
        <end position="66"/>
    </location>
</feature>
<keyword evidence="2 9" id="KW-0813">Transport</keyword>
<keyword evidence="12" id="KW-1185">Reference proteome</keyword>
<comment type="subunit">
    <text evidence="9">The Tat system comprises two distinct complexes: a TatABC complex, containing multiple copies of TatA, TatB and TatC subunits, and a separate TatA complex, containing only TatA subunits. Substrates initially bind to the TatABC complex, which probably triggers association of the separate TatA complex to form the active translocon.</text>
</comment>
<dbReference type="InterPro" id="IPR006312">
    <property type="entry name" value="TatA/E"/>
</dbReference>
<comment type="subcellular location">
    <subcellularLocation>
        <location evidence="1 9">Cell membrane</location>
        <topology evidence="1 9">Single-pass membrane protein</topology>
    </subcellularLocation>
</comment>
<evidence type="ECO:0000256" key="8">
    <source>
        <dbReference type="ARBA" id="ARBA00023136"/>
    </source>
</evidence>
<keyword evidence="8 9" id="KW-0472">Membrane</keyword>
<dbReference type="Gene3D" id="1.20.5.3310">
    <property type="match status" value="1"/>
</dbReference>
<gene>
    <name evidence="9 11" type="primary">tatA</name>
    <name evidence="11" type="ORF">ABS311_08145</name>
</gene>
<dbReference type="Pfam" id="PF02416">
    <property type="entry name" value="TatA_B_E"/>
    <property type="match status" value="1"/>
</dbReference>
<comment type="function">
    <text evidence="9">Part of the twin-arginine translocation (Tat) system that transports large folded proteins containing a characteristic twin-arginine motif in their signal peptide across membranes. TatA could form the protein-conducting channel of the Tat system.</text>
</comment>
<dbReference type="EMBL" id="JBELOE010000152">
    <property type="protein sequence ID" value="MER2491853.1"/>
    <property type="molecule type" value="Genomic_DNA"/>
</dbReference>
<keyword evidence="6 9" id="KW-1133">Transmembrane helix</keyword>
<sequence length="87" mass="9690">MLGNISIWQLVIVLIIVVLLFGTKKLKNLGSDLGAAIKGFKDEYKGQDEDKKENLQEQSSAEDKLTNDQSATKSQQVNETTHKQKAE</sequence>
<protein>
    <recommendedName>
        <fullName evidence="9">Sec-independent protein translocase protein TatA</fullName>
    </recommendedName>
</protein>
<evidence type="ECO:0000256" key="1">
    <source>
        <dbReference type="ARBA" id="ARBA00004162"/>
    </source>
</evidence>
<evidence type="ECO:0000256" key="5">
    <source>
        <dbReference type="ARBA" id="ARBA00022927"/>
    </source>
</evidence>
<feature type="compositionally biased region" description="Polar residues" evidence="10">
    <location>
        <begin position="67"/>
        <end position="79"/>
    </location>
</feature>
<name>A0ABV1RFY9_9ALTE</name>
<dbReference type="HAMAP" id="MF_00236">
    <property type="entry name" value="TatA_E"/>
    <property type="match status" value="1"/>
</dbReference>
<feature type="region of interest" description="Disordered" evidence="10">
    <location>
        <begin position="46"/>
        <end position="87"/>
    </location>
</feature>
<dbReference type="Proteomes" id="UP001467690">
    <property type="component" value="Unassembled WGS sequence"/>
</dbReference>
<comment type="similarity">
    <text evidence="9">Belongs to the TatA/E family.</text>
</comment>
<evidence type="ECO:0000256" key="7">
    <source>
        <dbReference type="ARBA" id="ARBA00023010"/>
    </source>
</evidence>
<dbReference type="NCBIfam" id="TIGR01411">
    <property type="entry name" value="tatAE"/>
    <property type="match status" value="1"/>
</dbReference>
<evidence type="ECO:0000256" key="2">
    <source>
        <dbReference type="ARBA" id="ARBA00022448"/>
    </source>
</evidence>
<evidence type="ECO:0000256" key="3">
    <source>
        <dbReference type="ARBA" id="ARBA00022475"/>
    </source>
</evidence>
<evidence type="ECO:0000256" key="4">
    <source>
        <dbReference type="ARBA" id="ARBA00022692"/>
    </source>
</evidence>
<evidence type="ECO:0000313" key="12">
    <source>
        <dbReference type="Proteomes" id="UP001467690"/>
    </source>
</evidence>
<feature type="transmembrane region" description="Helical" evidence="9">
    <location>
        <begin position="6"/>
        <end position="23"/>
    </location>
</feature>
<dbReference type="RefSeq" id="WP_143871128.1">
    <property type="nucleotide sequence ID" value="NZ_CP041660.1"/>
</dbReference>
<evidence type="ECO:0000313" key="11">
    <source>
        <dbReference type="EMBL" id="MER2491853.1"/>
    </source>
</evidence>
<evidence type="ECO:0000256" key="10">
    <source>
        <dbReference type="SAM" id="MobiDB-lite"/>
    </source>
</evidence>
<dbReference type="NCBIfam" id="NF002813">
    <property type="entry name" value="PRK02958.1"/>
    <property type="match status" value="1"/>
</dbReference>
<keyword evidence="4 9" id="KW-0812">Transmembrane</keyword>
<comment type="caution">
    <text evidence="11">The sequence shown here is derived from an EMBL/GenBank/DDBJ whole genome shotgun (WGS) entry which is preliminary data.</text>
</comment>
<evidence type="ECO:0000256" key="6">
    <source>
        <dbReference type="ARBA" id="ARBA00022989"/>
    </source>
</evidence>